<reference evidence="3 4" key="1">
    <citation type="submission" date="2018-07" db="EMBL/GenBank/DDBJ databases">
        <authorList>
            <consortium name="Pathogen Informatics"/>
        </authorList>
    </citation>
    <scope>NUCLEOTIDE SEQUENCE [LARGE SCALE GENOMIC DNA]</scope>
    <source>
        <strain evidence="3 4">4300STDY7045823</strain>
    </source>
</reference>
<organism evidence="3 4">
    <name type="scientific">Acinetobacter baumannii</name>
    <dbReference type="NCBI Taxonomy" id="470"/>
    <lineage>
        <taxon>Bacteria</taxon>
        <taxon>Pseudomonadati</taxon>
        <taxon>Pseudomonadota</taxon>
        <taxon>Gammaproteobacteria</taxon>
        <taxon>Moraxellales</taxon>
        <taxon>Moraxellaceae</taxon>
        <taxon>Acinetobacter</taxon>
        <taxon>Acinetobacter calcoaceticus/baumannii complex</taxon>
    </lineage>
</organism>
<keyword evidence="2" id="KW-0546">Nucleotide metabolism</keyword>
<dbReference type="GO" id="GO:0008829">
    <property type="term" value="F:dCTP deaminase activity"/>
    <property type="evidence" value="ECO:0007669"/>
    <property type="project" value="UniProtKB-EC"/>
</dbReference>
<dbReference type="Proteomes" id="UP000252694">
    <property type="component" value="Unassembled WGS sequence"/>
</dbReference>
<proteinExistence type="predicted"/>
<dbReference type="Pfam" id="PF22769">
    <property type="entry name" value="DCD"/>
    <property type="match status" value="1"/>
</dbReference>
<evidence type="ECO:0000313" key="4">
    <source>
        <dbReference type="Proteomes" id="UP000252694"/>
    </source>
</evidence>
<dbReference type="CDD" id="cd07557">
    <property type="entry name" value="trimeric_dUTPase"/>
    <property type="match status" value="1"/>
</dbReference>
<dbReference type="InterPro" id="IPR033704">
    <property type="entry name" value="dUTPase_trimeric"/>
</dbReference>
<dbReference type="Gene3D" id="2.70.40.10">
    <property type="match status" value="1"/>
</dbReference>
<sequence length="181" mass="20620">MLIIDSNLSGLVKDYGICDKSLIETFCLKIRLSSNYFKFKENVGVTPTVKYGFYDYNYQDYYEEISDEGSSIILEPGQQILACSYDDYKFPNNVFGLVQTKGTLARLFVQITCNDGQIEPGYQGKITLEIVNLSPFKVELPFFSNIGQIYLFNCSMTTETPYNGRYANAKGPTLPNFLDWM</sequence>
<accession>A0A335F496</accession>
<evidence type="ECO:0000313" key="3">
    <source>
        <dbReference type="EMBL" id="SST16429.1"/>
    </source>
</evidence>
<dbReference type="GO" id="GO:0006229">
    <property type="term" value="P:dUTP biosynthetic process"/>
    <property type="evidence" value="ECO:0007669"/>
    <property type="project" value="InterPro"/>
</dbReference>
<dbReference type="SUPFAM" id="SSF51283">
    <property type="entry name" value="dUTPase-like"/>
    <property type="match status" value="1"/>
</dbReference>
<keyword evidence="1 3" id="KW-0378">Hydrolase</keyword>
<evidence type="ECO:0000256" key="2">
    <source>
        <dbReference type="ARBA" id="ARBA00023080"/>
    </source>
</evidence>
<evidence type="ECO:0000256" key="1">
    <source>
        <dbReference type="ARBA" id="ARBA00022801"/>
    </source>
</evidence>
<dbReference type="PANTHER" id="PTHR42680">
    <property type="entry name" value="DCTP DEAMINASE"/>
    <property type="match status" value="1"/>
</dbReference>
<protein>
    <submittedName>
        <fullName evidence="3">Deoxycytidine triphosphate deaminase</fullName>
        <ecNumber evidence="3">3.5.4.13</ecNumber>
    </submittedName>
</protein>
<dbReference type="InterPro" id="IPR011962">
    <property type="entry name" value="dCTP_deaminase"/>
</dbReference>
<dbReference type="AlphaFoldDB" id="A0A335F496"/>
<dbReference type="InterPro" id="IPR036157">
    <property type="entry name" value="dUTPase-like_sf"/>
</dbReference>
<dbReference type="EMBL" id="UFMQ01000001">
    <property type="protein sequence ID" value="SST16429.1"/>
    <property type="molecule type" value="Genomic_DNA"/>
</dbReference>
<dbReference type="RefSeq" id="WP_114189530.1">
    <property type="nucleotide sequence ID" value="NZ_CP136173.1"/>
</dbReference>
<dbReference type="PANTHER" id="PTHR42680:SF3">
    <property type="entry name" value="DCTP DEAMINASE"/>
    <property type="match status" value="1"/>
</dbReference>
<dbReference type="EC" id="3.5.4.13" evidence="3"/>
<name>A0A335F496_ACIBA</name>
<gene>
    <name evidence="3" type="primary">dcd_1</name>
    <name evidence="3" type="ORF">SAMEA104305318_00463</name>
</gene>